<keyword evidence="4" id="KW-0808">Transferase</keyword>
<dbReference type="Pfam" id="PF00069">
    <property type="entry name" value="Pkinase"/>
    <property type="match status" value="1"/>
</dbReference>
<reference evidence="13 14" key="1">
    <citation type="submission" date="2010-05" db="EMBL/GenBank/DDBJ databases">
        <title>The Genome Sequence of Thecamonas trahens ATCC 50062.</title>
        <authorList>
            <consortium name="The Broad Institute Genome Sequencing Platform"/>
            <person name="Russ C."/>
            <person name="Cuomo C."/>
            <person name="Shea T."/>
            <person name="Young S.K."/>
            <person name="Zeng Q."/>
            <person name="Koehrsen M."/>
            <person name="Haas B."/>
            <person name="Borodovsky M."/>
            <person name="Guigo R."/>
            <person name="Alvarado L."/>
            <person name="Berlin A."/>
            <person name="Bochicchio J."/>
            <person name="Borenstein D."/>
            <person name="Chapman S."/>
            <person name="Chen Z."/>
            <person name="Freedman E."/>
            <person name="Gellesch M."/>
            <person name="Goldberg J."/>
            <person name="Griggs A."/>
            <person name="Gujja S."/>
            <person name="Heilman E."/>
            <person name="Heiman D."/>
            <person name="Hepburn T."/>
            <person name="Howarth C."/>
            <person name="Jen D."/>
            <person name="Larson L."/>
            <person name="Mehta T."/>
            <person name="Park D."/>
            <person name="Pearson M."/>
            <person name="Roberts A."/>
            <person name="Saif S."/>
            <person name="Shenoy N."/>
            <person name="Sisk P."/>
            <person name="Stolte C."/>
            <person name="Sykes S."/>
            <person name="Thomson T."/>
            <person name="Walk T."/>
            <person name="White J."/>
            <person name="Yandava C."/>
            <person name="Burger G."/>
            <person name="Gray M.W."/>
            <person name="Holland P.W.H."/>
            <person name="King N."/>
            <person name="Lang F.B.F."/>
            <person name="Roger A.J."/>
            <person name="Ruiz-Trillo I."/>
            <person name="Lander E."/>
            <person name="Nusbaum C."/>
        </authorList>
    </citation>
    <scope>NUCLEOTIDE SEQUENCE [LARGE SCALE GENOMIC DNA]</scope>
    <source>
        <strain evidence="13 14">ATCC 50062</strain>
    </source>
</reference>
<dbReference type="FunFam" id="1.10.510.10:FF:000624">
    <property type="entry name" value="Mitogen-activated protein kinase"/>
    <property type="match status" value="1"/>
</dbReference>
<keyword evidence="5 10" id="KW-0547">Nucleotide-binding</keyword>
<feature type="compositionally biased region" description="Low complexity" evidence="11">
    <location>
        <begin position="477"/>
        <end position="504"/>
    </location>
</feature>
<keyword evidence="7 10" id="KW-0067">ATP-binding</keyword>
<evidence type="ECO:0000256" key="9">
    <source>
        <dbReference type="ARBA" id="ARBA00048367"/>
    </source>
</evidence>
<accession>A0A0L0D5C7</accession>
<evidence type="ECO:0000313" key="14">
    <source>
        <dbReference type="Proteomes" id="UP000054408"/>
    </source>
</evidence>
<dbReference type="PROSITE" id="PS00107">
    <property type="entry name" value="PROTEIN_KINASE_ATP"/>
    <property type="match status" value="1"/>
</dbReference>
<keyword evidence="6 13" id="KW-0418">Kinase</keyword>
<evidence type="ECO:0000256" key="5">
    <source>
        <dbReference type="ARBA" id="ARBA00022741"/>
    </source>
</evidence>
<dbReference type="InterPro" id="IPR017441">
    <property type="entry name" value="Protein_kinase_ATP_BS"/>
</dbReference>
<evidence type="ECO:0000256" key="4">
    <source>
        <dbReference type="ARBA" id="ARBA00022679"/>
    </source>
</evidence>
<organism evidence="13 14">
    <name type="scientific">Thecamonas trahens ATCC 50062</name>
    <dbReference type="NCBI Taxonomy" id="461836"/>
    <lineage>
        <taxon>Eukaryota</taxon>
        <taxon>Apusozoa</taxon>
        <taxon>Apusomonadida</taxon>
        <taxon>Apusomonadidae</taxon>
        <taxon>Thecamonas</taxon>
    </lineage>
</organism>
<evidence type="ECO:0000256" key="10">
    <source>
        <dbReference type="PROSITE-ProRule" id="PRU10141"/>
    </source>
</evidence>
<feature type="compositionally biased region" description="Low complexity" evidence="11">
    <location>
        <begin position="524"/>
        <end position="549"/>
    </location>
</feature>
<evidence type="ECO:0000256" key="7">
    <source>
        <dbReference type="ARBA" id="ARBA00022840"/>
    </source>
</evidence>
<dbReference type="eggNOG" id="KOG0593">
    <property type="taxonomic scope" value="Eukaryota"/>
</dbReference>
<dbReference type="GO" id="GO:0004693">
    <property type="term" value="F:cyclin-dependent protein serine/threonine kinase activity"/>
    <property type="evidence" value="ECO:0007669"/>
    <property type="project" value="UniProtKB-EC"/>
</dbReference>
<dbReference type="PROSITE" id="PS50011">
    <property type="entry name" value="PROTEIN_KINASE_DOM"/>
    <property type="match status" value="1"/>
</dbReference>
<dbReference type="InterPro" id="IPR000719">
    <property type="entry name" value="Prot_kinase_dom"/>
</dbReference>
<dbReference type="Gene3D" id="3.30.200.20">
    <property type="entry name" value="Phosphorylase Kinase, domain 1"/>
    <property type="match status" value="1"/>
</dbReference>
<protein>
    <recommendedName>
        <fullName evidence="2">cyclin-dependent kinase</fullName>
        <ecNumber evidence="2">2.7.11.22</ecNumber>
    </recommendedName>
</protein>
<evidence type="ECO:0000256" key="11">
    <source>
        <dbReference type="SAM" id="MobiDB-lite"/>
    </source>
</evidence>
<evidence type="ECO:0000256" key="6">
    <source>
        <dbReference type="ARBA" id="ARBA00022777"/>
    </source>
</evidence>
<dbReference type="PANTHER" id="PTHR24056">
    <property type="entry name" value="CELL DIVISION PROTEIN KINASE"/>
    <property type="match status" value="1"/>
</dbReference>
<evidence type="ECO:0000256" key="8">
    <source>
        <dbReference type="ARBA" id="ARBA00047811"/>
    </source>
</evidence>
<feature type="compositionally biased region" description="Low complexity" evidence="11">
    <location>
        <begin position="573"/>
        <end position="584"/>
    </location>
</feature>
<name>A0A0L0D5C7_THETB</name>
<feature type="binding site" evidence="10">
    <location>
        <position position="33"/>
    </location>
    <ligand>
        <name>ATP</name>
        <dbReference type="ChEBI" id="CHEBI:30616"/>
    </ligand>
</feature>
<dbReference type="GeneID" id="25562247"/>
<dbReference type="Gene3D" id="1.10.510.10">
    <property type="entry name" value="Transferase(Phosphotransferase) domain 1"/>
    <property type="match status" value="1"/>
</dbReference>
<dbReference type="GO" id="GO:0005524">
    <property type="term" value="F:ATP binding"/>
    <property type="evidence" value="ECO:0007669"/>
    <property type="project" value="UniProtKB-UniRule"/>
</dbReference>
<evidence type="ECO:0000313" key="13">
    <source>
        <dbReference type="EMBL" id="KNC47554.1"/>
    </source>
</evidence>
<dbReference type="InterPro" id="IPR011009">
    <property type="entry name" value="Kinase-like_dom_sf"/>
</dbReference>
<comment type="catalytic activity">
    <reaction evidence="8">
        <text>L-threonyl-[protein] + ATP = O-phospho-L-threonyl-[protein] + ADP + H(+)</text>
        <dbReference type="Rhea" id="RHEA:46608"/>
        <dbReference type="Rhea" id="RHEA-COMP:11060"/>
        <dbReference type="Rhea" id="RHEA-COMP:11605"/>
        <dbReference type="ChEBI" id="CHEBI:15378"/>
        <dbReference type="ChEBI" id="CHEBI:30013"/>
        <dbReference type="ChEBI" id="CHEBI:30616"/>
        <dbReference type="ChEBI" id="CHEBI:61977"/>
        <dbReference type="ChEBI" id="CHEBI:456216"/>
        <dbReference type="EC" id="2.7.11.22"/>
    </reaction>
</comment>
<dbReference type="InterPro" id="IPR008271">
    <property type="entry name" value="Ser/Thr_kinase_AS"/>
</dbReference>
<feature type="domain" description="Protein kinase" evidence="12">
    <location>
        <begin position="4"/>
        <end position="290"/>
    </location>
</feature>
<feature type="compositionally biased region" description="Low complexity" evidence="11">
    <location>
        <begin position="339"/>
        <end position="353"/>
    </location>
</feature>
<dbReference type="SMART" id="SM00220">
    <property type="entry name" value="S_TKc"/>
    <property type="match status" value="1"/>
</dbReference>
<dbReference type="SUPFAM" id="SSF56112">
    <property type="entry name" value="Protein kinase-like (PK-like)"/>
    <property type="match status" value="1"/>
</dbReference>
<dbReference type="OMA" id="PTRCAIN"/>
<evidence type="ECO:0000256" key="3">
    <source>
        <dbReference type="ARBA" id="ARBA00022527"/>
    </source>
</evidence>
<feature type="region of interest" description="Disordered" evidence="11">
    <location>
        <begin position="317"/>
        <end position="669"/>
    </location>
</feature>
<dbReference type="GO" id="GO:0005634">
    <property type="term" value="C:nucleus"/>
    <property type="evidence" value="ECO:0007669"/>
    <property type="project" value="TreeGrafter"/>
</dbReference>
<dbReference type="PANTHER" id="PTHR24056:SF400">
    <property type="entry name" value="KINASE, PUTATIVE-RELATED"/>
    <property type="match status" value="1"/>
</dbReference>
<dbReference type="EC" id="2.7.11.22" evidence="2"/>
<keyword evidence="3" id="KW-0723">Serine/threonine-protein kinase</keyword>
<dbReference type="EMBL" id="GL349447">
    <property type="protein sequence ID" value="KNC47554.1"/>
    <property type="molecule type" value="Genomic_DNA"/>
</dbReference>
<evidence type="ECO:0000256" key="2">
    <source>
        <dbReference type="ARBA" id="ARBA00012425"/>
    </source>
</evidence>
<dbReference type="PROSITE" id="PS00108">
    <property type="entry name" value="PROTEIN_KINASE_ST"/>
    <property type="match status" value="1"/>
</dbReference>
<evidence type="ECO:0000259" key="12">
    <source>
        <dbReference type="PROSITE" id="PS50011"/>
    </source>
</evidence>
<dbReference type="RefSeq" id="XP_013759486.1">
    <property type="nucleotide sequence ID" value="XM_013904032.1"/>
</dbReference>
<dbReference type="InterPro" id="IPR050108">
    <property type="entry name" value="CDK"/>
</dbReference>
<dbReference type="AlphaFoldDB" id="A0A0L0D5C7"/>
<comment type="similarity">
    <text evidence="1">Belongs to the protein kinase superfamily. CMGC Ser/Thr protein kinase family. CDC2/CDKX subfamily.</text>
</comment>
<comment type="catalytic activity">
    <reaction evidence="9">
        <text>L-seryl-[protein] + ATP = O-phospho-L-seryl-[protein] + ADP + H(+)</text>
        <dbReference type="Rhea" id="RHEA:17989"/>
        <dbReference type="Rhea" id="RHEA-COMP:9863"/>
        <dbReference type="Rhea" id="RHEA-COMP:11604"/>
        <dbReference type="ChEBI" id="CHEBI:15378"/>
        <dbReference type="ChEBI" id="CHEBI:29999"/>
        <dbReference type="ChEBI" id="CHEBI:30616"/>
        <dbReference type="ChEBI" id="CHEBI:83421"/>
        <dbReference type="ChEBI" id="CHEBI:456216"/>
        <dbReference type="EC" id="2.7.11.22"/>
    </reaction>
</comment>
<feature type="compositionally biased region" description="Low complexity" evidence="11">
    <location>
        <begin position="602"/>
        <end position="612"/>
    </location>
</feature>
<proteinExistence type="inferred from homology"/>
<evidence type="ECO:0000256" key="1">
    <source>
        <dbReference type="ARBA" id="ARBA00006485"/>
    </source>
</evidence>
<dbReference type="OrthoDB" id="548217at2759"/>
<sequence>MEKYQTMGVIGEGTYGVVSKCRVRSGGQYVAVKRFKESDKDPLVRKTAMREVHLLKLLHHENIVHLLEVFRQKGTLHLVFEYCERTVLEDLDANPQGLPEDEVKRMVWALLRAVDFCHAHNVVHRDIKPENLLITKHGVLKLCDFGFARQLSGPEAKYTEYVATRWYRAPELLVGHDHYGAEVDVWAIGCMFAECLTGEPLFAGDSDLDQLSSIMDLLGSLPSDQATAFSSNPFYEGFDLPDAPPPDQAPGLTARFPMLSPEALSFLSACLAYEPSSRSTAAELLKHPYLRSCAERFHREQLAALAADERDSGYAALRARSRASRKQRPRRRQPPPPATSAEPESALSVSNALPPKPPPTAPAAPITPSSSASRPGPANGRGRPRSSSASSLSSSSSTASSAAASTAIAARAPRSRSVSPPPSLLEAKRGPSPSLPVPTQASRSTWLRPAADTGTGGGGTTTPGRSINRVNVGLGISGSSPSTSSPPRSISPSLSVSVSPRPLARSPPPPVPQRGSHRLRLDPGRTVGPGSVPSVPPRYATPSVVSAVSPTPPLSVTPDPVMAKKWAPHHARLPPTMTLPSLTPGSDNSLHPGSGGGQGATSPLPSLSSSPPRNTLSIGFSTVSPSFTSPSFSHGLVSGRSVGSLKSKSTKPVPFRSPSRTAGSWRKRS</sequence>
<feature type="compositionally biased region" description="Low complexity" evidence="11">
    <location>
        <begin position="363"/>
        <end position="418"/>
    </location>
</feature>
<dbReference type="FunFam" id="3.30.200.20:FF:000049">
    <property type="entry name" value="cyclin-dependent kinase-like 1 isoform X1"/>
    <property type="match status" value="1"/>
</dbReference>
<dbReference type="Proteomes" id="UP000054408">
    <property type="component" value="Unassembled WGS sequence"/>
</dbReference>
<feature type="compositionally biased region" description="Low complexity" evidence="11">
    <location>
        <begin position="620"/>
        <end position="633"/>
    </location>
</feature>
<gene>
    <name evidence="13" type="ORF">AMSG_02579</name>
</gene>
<keyword evidence="14" id="KW-1185">Reference proteome</keyword>
<feature type="compositionally biased region" description="Basic residues" evidence="11">
    <location>
        <begin position="319"/>
        <end position="333"/>
    </location>
</feature>